<keyword evidence="2" id="KW-1185">Reference proteome</keyword>
<dbReference type="Proteomes" id="UP000028926">
    <property type="component" value="Chromosome"/>
</dbReference>
<sequence>MATILPFSPFSRSQSRDLEMADDGPYEIETPDQVRGIGLFLLILPFPAEEPGSRDSKRWLL</sequence>
<dbReference type="AlphaFoldDB" id="A0A077AXS4"/>
<dbReference type="KEGG" id="paca:ID47_06210"/>
<accession>A0A077AXS4</accession>
<dbReference type="STRING" id="91604.ID47_06210"/>
<evidence type="ECO:0000313" key="2">
    <source>
        <dbReference type="Proteomes" id="UP000028926"/>
    </source>
</evidence>
<dbReference type="EMBL" id="CP008941">
    <property type="protein sequence ID" value="AIK96418.1"/>
    <property type="molecule type" value="Genomic_DNA"/>
</dbReference>
<reference evidence="1 2" key="1">
    <citation type="submission" date="2014-07" db="EMBL/GenBank/DDBJ databases">
        <title>Comparative genomic insights into amoeba endosymbionts belonging to the families of Holosporaceae and Candidatus Midichloriaceae within Rickettsiales.</title>
        <authorList>
            <person name="Wang Z."/>
            <person name="Wu M."/>
        </authorList>
    </citation>
    <scope>NUCLEOTIDE SEQUENCE [LARGE SCALE GENOMIC DNA]</scope>
    <source>
        <strain evidence="1">PRA3</strain>
    </source>
</reference>
<proteinExistence type="predicted"/>
<organism evidence="1 2">
    <name type="scientific">Candidatus Odyssella acanthamoebae</name>
    <dbReference type="NCBI Taxonomy" id="91604"/>
    <lineage>
        <taxon>Bacteria</taxon>
        <taxon>Pseudomonadati</taxon>
        <taxon>Pseudomonadota</taxon>
        <taxon>Alphaproteobacteria</taxon>
        <taxon>Holosporales</taxon>
        <taxon>Candidatus Paracaedibacteraceae</taxon>
        <taxon>Candidatus Odyssella</taxon>
    </lineage>
</organism>
<evidence type="ECO:0000313" key="1">
    <source>
        <dbReference type="EMBL" id="AIK96418.1"/>
    </source>
</evidence>
<gene>
    <name evidence="1" type="ORF">ID47_06210</name>
</gene>
<protein>
    <submittedName>
        <fullName evidence="1">Uncharacterized protein</fullName>
    </submittedName>
</protein>
<dbReference type="HOGENOM" id="CLU_2913870_0_0_5"/>
<name>A0A077AXS4_9PROT</name>